<feature type="transmembrane region" description="Helical" evidence="1">
    <location>
        <begin position="130"/>
        <end position="156"/>
    </location>
</feature>
<keyword evidence="3" id="KW-1185">Reference proteome</keyword>
<protein>
    <submittedName>
        <fullName evidence="2">Uncharacterized protein</fullName>
    </submittedName>
</protein>
<proteinExistence type="predicted"/>
<dbReference type="Proteomes" id="UP000317648">
    <property type="component" value="Chromosome"/>
</dbReference>
<keyword evidence="1" id="KW-1133">Transmembrane helix</keyword>
<gene>
    <name evidence="2" type="ORF">Pla8534_23940</name>
</gene>
<feature type="transmembrane region" description="Helical" evidence="1">
    <location>
        <begin position="89"/>
        <end position="110"/>
    </location>
</feature>
<dbReference type="KEGG" id="lcre:Pla8534_23940"/>
<dbReference type="EMBL" id="CP036433">
    <property type="protein sequence ID" value="QDU94601.1"/>
    <property type="molecule type" value="Genomic_DNA"/>
</dbReference>
<keyword evidence="1" id="KW-0472">Membrane</keyword>
<dbReference type="AlphaFoldDB" id="A0A518DRZ3"/>
<accession>A0A518DRZ3</accession>
<name>A0A518DRZ3_9BACT</name>
<evidence type="ECO:0000313" key="3">
    <source>
        <dbReference type="Proteomes" id="UP000317648"/>
    </source>
</evidence>
<evidence type="ECO:0000256" key="1">
    <source>
        <dbReference type="SAM" id="Phobius"/>
    </source>
</evidence>
<organism evidence="2 3">
    <name type="scientific">Lignipirellula cremea</name>
    <dbReference type="NCBI Taxonomy" id="2528010"/>
    <lineage>
        <taxon>Bacteria</taxon>
        <taxon>Pseudomonadati</taxon>
        <taxon>Planctomycetota</taxon>
        <taxon>Planctomycetia</taxon>
        <taxon>Pirellulales</taxon>
        <taxon>Pirellulaceae</taxon>
        <taxon>Lignipirellula</taxon>
    </lineage>
</organism>
<sequence length="172" mass="18574">MCRAVGCRLLLAAFWDERKPVHIQRVLLAAACVALAGAVALPWITESATNPDVPFWGYDLSVVKTMGGLALCCLALTATGQRAEPLKMFSALLLGLYGLYSLGAGLWFYYYCSYPLNNSLDERMKAELLWPGYGAYVAIVAGLGVVGLLLMSLFLFRQSKTPSASPKTEAAV</sequence>
<feature type="transmembrane region" description="Helical" evidence="1">
    <location>
        <begin position="26"/>
        <end position="44"/>
    </location>
</feature>
<keyword evidence="1" id="KW-0812">Transmembrane</keyword>
<feature type="transmembrane region" description="Helical" evidence="1">
    <location>
        <begin position="56"/>
        <end position="77"/>
    </location>
</feature>
<evidence type="ECO:0000313" key="2">
    <source>
        <dbReference type="EMBL" id="QDU94601.1"/>
    </source>
</evidence>
<reference evidence="2 3" key="1">
    <citation type="submission" date="2019-02" db="EMBL/GenBank/DDBJ databases">
        <title>Deep-cultivation of Planctomycetes and their phenomic and genomic characterization uncovers novel biology.</title>
        <authorList>
            <person name="Wiegand S."/>
            <person name="Jogler M."/>
            <person name="Boedeker C."/>
            <person name="Pinto D."/>
            <person name="Vollmers J."/>
            <person name="Rivas-Marin E."/>
            <person name="Kohn T."/>
            <person name="Peeters S.H."/>
            <person name="Heuer A."/>
            <person name="Rast P."/>
            <person name="Oberbeckmann S."/>
            <person name="Bunk B."/>
            <person name="Jeske O."/>
            <person name="Meyerdierks A."/>
            <person name="Storesund J.E."/>
            <person name="Kallscheuer N."/>
            <person name="Luecker S."/>
            <person name="Lage O.M."/>
            <person name="Pohl T."/>
            <person name="Merkel B.J."/>
            <person name="Hornburger P."/>
            <person name="Mueller R.-W."/>
            <person name="Bruemmer F."/>
            <person name="Labrenz M."/>
            <person name="Spormann A.M."/>
            <person name="Op den Camp H."/>
            <person name="Overmann J."/>
            <person name="Amann R."/>
            <person name="Jetten M.S.M."/>
            <person name="Mascher T."/>
            <person name="Medema M.H."/>
            <person name="Devos D.P."/>
            <person name="Kaster A.-K."/>
            <person name="Ovreas L."/>
            <person name="Rohde M."/>
            <person name="Galperin M.Y."/>
            <person name="Jogler C."/>
        </authorList>
    </citation>
    <scope>NUCLEOTIDE SEQUENCE [LARGE SCALE GENOMIC DNA]</scope>
    <source>
        <strain evidence="2 3">Pla85_3_4</strain>
    </source>
</reference>